<evidence type="ECO:0000313" key="2">
    <source>
        <dbReference type="EMBL" id="MPC19359.1"/>
    </source>
</evidence>
<comment type="caution">
    <text evidence="2">The sequence shown here is derived from an EMBL/GenBank/DDBJ whole genome shotgun (WGS) entry which is preliminary data.</text>
</comment>
<dbReference type="EMBL" id="VSRR010000763">
    <property type="protein sequence ID" value="MPC19359.1"/>
    <property type="molecule type" value="Genomic_DNA"/>
</dbReference>
<feature type="region of interest" description="Disordered" evidence="1">
    <location>
        <begin position="1"/>
        <end position="76"/>
    </location>
</feature>
<sequence length="76" mass="8644">MDEEEKEEEEEGKEEEEKEADETCERDCSPVHPLVTKVTAADPHCSRNLPGAKGHICTQVSGRRDQQPHFWTHGDN</sequence>
<feature type="compositionally biased region" description="Basic and acidic residues" evidence="1">
    <location>
        <begin position="62"/>
        <end position="76"/>
    </location>
</feature>
<dbReference type="AlphaFoldDB" id="A0A5B7DDP8"/>
<reference evidence="2 3" key="1">
    <citation type="submission" date="2019-05" db="EMBL/GenBank/DDBJ databases">
        <title>Another draft genome of Portunus trituberculatus and its Hox gene families provides insights of decapod evolution.</title>
        <authorList>
            <person name="Jeong J.-H."/>
            <person name="Song I."/>
            <person name="Kim S."/>
            <person name="Choi T."/>
            <person name="Kim D."/>
            <person name="Ryu S."/>
            <person name="Kim W."/>
        </authorList>
    </citation>
    <scope>NUCLEOTIDE SEQUENCE [LARGE SCALE GENOMIC DNA]</scope>
    <source>
        <tissue evidence="2">Muscle</tissue>
    </source>
</reference>
<protein>
    <submittedName>
        <fullName evidence="2">Uncharacterized protein</fullName>
    </submittedName>
</protein>
<gene>
    <name evidence="2" type="ORF">E2C01_012272</name>
</gene>
<name>A0A5B7DDP8_PORTR</name>
<evidence type="ECO:0000313" key="3">
    <source>
        <dbReference type="Proteomes" id="UP000324222"/>
    </source>
</evidence>
<feature type="compositionally biased region" description="Acidic residues" evidence="1">
    <location>
        <begin position="1"/>
        <end position="20"/>
    </location>
</feature>
<dbReference type="Proteomes" id="UP000324222">
    <property type="component" value="Unassembled WGS sequence"/>
</dbReference>
<proteinExistence type="predicted"/>
<keyword evidence="3" id="KW-1185">Reference proteome</keyword>
<evidence type="ECO:0000256" key="1">
    <source>
        <dbReference type="SAM" id="MobiDB-lite"/>
    </source>
</evidence>
<organism evidence="2 3">
    <name type="scientific">Portunus trituberculatus</name>
    <name type="common">Swimming crab</name>
    <name type="synonym">Neptunus trituberculatus</name>
    <dbReference type="NCBI Taxonomy" id="210409"/>
    <lineage>
        <taxon>Eukaryota</taxon>
        <taxon>Metazoa</taxon>
        <taxon>Ecdysozoa</taxon>
        <taxon>Arthropoda</taxon>
        <taxon>Crustacea</taxon>
        <taxon>Multicrustacea</taxon>
        <taxon>Malacostraca</taxon>
        <taxon>Eumalacostraca</taxon>
        <taxon>Eucarida</taxon>
        <taxon>Decapoda</taxon>
        <taxon>Pleocyemata</taxon>
        <taxon>Brachyura</taxon>
        <taxon>Eubrachyura</taxon>
        <taxon>Portunoidea</taxon>
        <taxon>Portunidae</taxon>
        <taxon>Portuninae</taxon>
        <taxon>Portunus</taxon>
    </lineage>
</organism>
<accession>A0A5B7DDP8</accession>